<dbReference type="SMART" id="SM00894">
    <property type="entry name" value="Excalibur"/>
    <property type="match status" value="1"/>
</dbReference>
<organism evidence="4 5">
    <name type="scientific">Streptomyces amakusaensis</name>
    <dbReference type="NCBI Taxonomy" id="67271"/>
    <lineage>
        <taxon>Bacteria</taxon>
        <taxon>Bacillati</taxon>
        <taxon>Actinomycetota</taxon>
        <taxon>Actinomycetes</taxon>
        <taxon>Kitasatosporales</taxon>
        <taxon>Streptomycetaceae</taxon>
        <taxon>Streptomyces</taxon>
    </lineage>
</organism>
<evidence type="ECO:0000313" key="5">
    <source>
        <dbReference type="Proteomes" id="UP001596160"/>
    </source>
</evidence>
<proteinExistence type="predicted"/>
<name>A0ABW0AKG3_9ACTN</name>
<dbReference type="EMBL" id="JBHSKP010000008">
    <property type="protein sequence ID" value="MFC5153163.1"/>
    <property type="molecule type" value="Genomic_DNA"/>
</dbReference>
<reference evidence="5" key="1">
    <citation type="journal article" date="2019" name="Int. J. Syst. Evol. Microbiol.">
        <title>The Global Catalogue of Microorganisms (GCM) 10K type strain sequencing project: providing services to taxonomists for standard genome sequencing and annotation.</title>
        <authorList>
            <consortium name="The Broad Institute Genomics Platform"/>
            <consortium name="The Broad Institute Genome Sequencing Center for Infectious Disease"/>
            <person name="Wu L."/>
            <person name="Ma J."/>
        </authorList>
    </citation>
    <scope>NUCLEOTIDE SEQUENCE [LARGE SCALE GENOMIC DNA]</scope>
    <source>
        <strain evidence="5">PCU 266</strain>
    </source>
</reference>
<dbReference type="Pfam" id="PF05901">
    <property type="entry name" value="Excalibur"/>
    <property type="match status" value="1"/>
</dbReference>
<comment type="caution">
    <text evidence="4">The sequence shown here is derived from an EMBL/GenBank/DDBJ whole genome shotgun (WGS) entry which is preliminary data.</text>
</comment>
<feature type="region of interest" description="Disordered" evidence="1">
    <location>
        <begin position="68"/>
        <end position="182"/>
    </location>
</feature>
<sequence>MSNAYPPNPYGPTPPPAAGDGTSPDGKRKTLLGCGGMVAITLVLAAIVGACAPDDVVKTKAVPGPTVTATRTVTAPPTTPPATSPAREGNDQGKATPIPTRTSTPTPTRTRTSPPTPTRTPSRTPTPTKDSSDGSTSTGGGGGNVYYKNCTAVRAAGADPIRRGDPGFGPHLDRDGDGIACE</sequence>
<gene>
    <name evidence="4" type="ORF">ACFPRH_15620</name>
</gene>
<keyword evidence="5" id="KW-1185">Reference proteome</keyword>
<feature type="domain" description="Excalibur calcium-binding" evidence="3">
    <location>
        <begin position="146"/>
        <end position="182"/>
    </location>
</feature>
<accession>A0ABW0AKG3</accession>
<protein>
    <submittedName>
        <fullName evidence="4">Excalibur calcium-binding domain-containing protein</fullName>
    </submittedName>
</protein>
<dbReference type="Proteomes" id="UP001596160">
    <property type="component" value="Unassembled WGS sequence"/>
</dbReference>
<keyword evidence="2" id="KW-0812">Transmembrane</keyword>
<keyword evidence="2" id="KW-1133">Transmembrane helix</keyword>
<keyword evidence="2" id="KW-0472">Membrane</keyword>
<feature type="region of interest" description="Disordered" evidence="1">
    <location>
        <begin position="1"/>
        <end position="30"/>
    </location>
</feature>
<evidence type="ECO:0000256" key="2">
    <source>
        <dbReference type="SAM" id="Phobius"/>
    </source>
</evidence>
<feature type="compositionally biased region" description="Basic and acidic residues" evidence="1">
    <location>
        <begin position="160"/>
        <end position="182"/>
    </location>
</feature>
<dbReference type="InterPro" id="IPR008613">
    <property type="entry name" value="Excalibur_Ca-bd_domain"/>
</dbReference>
<evidence type="ECO:0000256" key="1">
    <source>
        <dbReference type="SAM" id="MobiDB-lite"/>
    </source>
</evidence>
<feature type="compositionally biased region" description="Low complexity" evidence="1">
    <location>
        <begin position="96"/>
        <end position="136"/>
    </location>
</feature>
<feature type="transmembrane region" description="Helical" evidence="2">
    <location>
        <begin position="30"/>
        <end position="52"/>
    </location>
</feature>
<feature type="compositionally biased region" description="Pro residues" evidence="1">
    <location>
        <begin position="1"/>
        <end position="17"/>
    </location>
</feature>
<evidence type="ECO:0000313" key="4">
    <source>
        <dbReference type="EMBL" id="MFC5153163.1"/>
    </source>
</evidence>
<dbReference type="RefSeq" id="WP_344474409.1">
    <property type="nucleotide sequence ID" value="NZ_BAAASB010000004.1"/>
</dbReference>
<evidence type="ECO:0000259" key="3">
    <source>
        <dbReference type="SMART" id="SM00894"/>
    </source>
</evidence>